<proteinExistence type="predicted"/>
<dbReference type="InterPro" id="IPR050765">
    <property type="entry name" value="Riboflavin_Biosynth_HTPR"/>
</dbReference>
<dbReference type="PANTHER" id="PTHR38011:SF11">
    <property type="entry name" value="2,5-DIAMINO-6-RIBOSYLAMINO-4(3H)-PYRIMIDINONE 5'-PHOSPHATE REDUCTASE"/>
    <property type="match status" value="1"/>
</dbReference>
<evidence type="ECO:0000313" key="2">
    <source>
        <dbReference type="EMBL" id="TCO22978.1"/>
    </source>
</evidence>
<feature type="domain" description="Bacterial bifunctional deaminase-reductase C-terminal" evidence="1">
    <location>
        <begin position="19"/>
        <end position="177"/>
    </location>
</feature>
<dbReference type="InterPro" id="IPR002734">
    <property type="entry name" value="RibDG_C"/>
</dbReference>
<evidence type="ECO:0000259" key="1">
    <source>
        <dbReference type="Pfam" id="PF01872"/>
    </source>
</evidence>
<dbReference type="InterPro" id="IPR024072">
    <property type="entry name" value="DHFR-like_dom_sf"/>
</dbReference>
<dbReference type="Pfam" id="PF01872">
    <property type="entry name" value="RibD_C"/>
    <property type="match status" value="1"/>
</dbReference>
<dbReference type="PANTHER" id="PTHR38011">
    <property type="entry name" value="DIHYDROFOLATE REDUCTASE FAMILY PROTEIN (AFU_ORTHOLOGUE AFUA_8G06820)"/>
    <property type="match status" value="1"/>
</dbReference>
<reference evidence="2 3" key="1">
    <citation type="journal article" date="2015" name="Stand. Genomic Sci.">
        <title>Genomic Encyclopedia of Bacterial and Archaeal Type Strains, Phase III: the genomes of soil and plant-associated and newly described type strains.</title>
        <authorList>
            <person name="Whitman W.B."/>
            <person name="Woyke T."/>
            <person name="Klenk H.P."/>
            <person name="Zhou Y."/>
            <person name="Lilburn T.G."/>
            <person name="Beck B.J."/>
            <person name="De Vos P."/>
            <person name="Vandamme P."/>
            <person name="Eisen J.A."/>
            <person name="Garrity G."/>
            <person name="Hugenholtz P."/>
            <person name="Kyrpides N.C."/>
        </authorList>
    </citation>
    <scope>NUCLEOTIDE SEQUENCE [LARGE SCALE GENOMIC DNA]</scope>
    <source>
        <strain evidence="2 3">VKM Ac-2538</strain>
    </source>
</reference>
<evidence type="ECO:0000313" key="3">
    <source>
        <dbReference type="Proteomes" id="UP000295818"/>
    </source>
</evidence>
<gene>
    <name evidence="2" type="ORF">EV644_106286</name>
</gene>
<dbReference type="Proteomes" id="UP000295818">
    <property type="component" value="Unassembled WGS sequence"/>
</dbReference>
<sequence>MCGVGGRLYKGKVTFHAAVFIATSLDGFIARPDGSIDWLTERGEKAGDTGYDEFMAAVDTVVLGRNTYEKVLTFGFWPYEGKQVEVLSSTLPVDADERIIVHRTIEGLVQTLDDRGAKRIYADGGRVVQTFLRAGLLNELTITVVPVLLGQGIPLFGELDHDISLTHNATRTLGAGLIQSDYTIHR</sequence>
<keyword evidence="3" id="KW-1185">Reference proteome</keyword>
<dbReference type="EMBL" id="SLWM01000006">
    <property type="protein sequence ID" value="TCO22978.1"/>
    <property type="molecule type" value="Genomic_DNA"/>
</dbReference>
<comment type="caution">
    <text evidence="2">The sequence shown here is derived from an EMBL/GenBank/DDBJ whole genome shotgun (WGS) entry which is preliminary data.</text>
</comment>
<protein>
    <submittedName>
        <fullName evidence="2">Dihydrofolate reductase</fullName>
    </submittedName>
</protein>
<accession>A0ABY2BKF3</accession>
<dbReference type="Gene3D" id="3.40.430.10">
    <property type="entry name" value="Dihydrofolate Reductase, subunit A"/>
    <property type="match status" value="1"/>
</dbReference>
<dbReference type="SUPFAM" id="SSF53597">
    <property type="entry name" value="Dihydrofolate reductase-like"/>
    <property type="match status" value="1"/>
</dbReference>
<organism evidence="2 3">
    <name type="scientific">Kribbella orskensis</name>
    <dbReference type="NCBI Taxonomy" id="2512216"/>
    <lineage>
        <taxon>Bacteria</taxon>
        <taxon>Bacillati</taxon>
        <taxon>Actinomycetota</taxon>
        <taxon>Actinomycetes</taxon>
        <taxon>Propionibacteriales</taxon>
        <taxon>Kribbellaceae</taxon>
        <taxon>Kribbella</taxon>
    </lineage>
</organism>
<name>A0ABY2BKF3_9ACTN</name>